<keyword evidence="7" id="KW-0539">Nucleus</keyword>
<keyword evidence="3" id="KW-0863">Zinc-finger</keyword>
<feature type="compositionally biased region" description="Low complexity" evidence="8">
    <location>
        <begin position="61"/>
        <end position="78"/>
    </location>
</feature>
<keyword evidence="4" id="KW-0862">Zinc</keyword>
<feature type="compositionally biased region" description="Polar residues" evidence="8">
    <location>
        <begin position="180"/>
        <end position="191"/>
    </location>
</feature>
<evidence type="ECO:0000256" key="6">
    <source>
        <dbReference type="ARBA" id="ARBA00023163"/>
    </source>
</evidence>
<evidence type="ECO:0000313" key="10">
    <source>
        <dbReference type="RefSeq" id="XP_010262602.1"/>
    </source>
</evidence>
<keyword evidence="9" id="KW-1185">Reference proteome</keyword>
<feature type="compositionally biased region" description="Basic and acidic residues" evidence="8">
    <location>
        <begin position="142"/>
        <end position="158"/>
    </location>
</feature>
<keyword evidence="2" id="KW-0479">Metal-binding</keyword>
<dbReference type="SUPFAM" id="SSF57667">
    <property type="entry name" value="beta-beta-alpha zinc fingers"/>
    <property type="match status" value="1"/>
</dbReference>
<dbReference type="RefSeq" id="XP_010262602.1">
    <property type="nucleotide sequence ID" value="XM_010264300.2"/>
</dbReference>
<dbReference type="PROSITE" id="PS00028">
    <property type="entry name" value="ZINC_FINGER_C2H2_1"/>
    <property type="match status" value="1"/>
</dbReference>
<dbReference type="PANTHER" id="PTHR45801:SF117">
    <property type="entry name" value="OS07G0417400 PROTEIN"/>
    <property type="match status" value="1"/>
</dbReference>
<accession>A0A1U8A7P4</accession>
<keyword evidence="6" id="KW-0804">Transcription</keyword>
<dbReference type="GO" id="GO:0005634">
    <property type="term" value="C:nucleus"/>
    <property type="evidence" value="ECO:0007669"/>
    <property type="project" value="UniProtKB-SubCell"/>
</dbReference>
<dbReference type="OMA" id="HVRSYEC"/>
<dbReference type="OrthoDB" id="780709at2759"/>
<protein>
    <submittedName>
        <fullName evidence="10">Uncharacterized protein LOC104601104</fullName>
    </submittedName>
</protein>
<name>A0A1U8A7P4_NELNU</name>
<dbReference type="InterPro" id="IPR036236">
    <property type="entry name" value="Znf_C2H2_sf"/>
</dbReference>
<dbReference type="Proteomes" id="UP000189703">
    <property type="component" value="Unplaced"/>
</dbReference>
<dbReference type="KEGG" id="nnu:104601104"/>
<feature type="compositionally biased region" description="Basic residues" evidence="8">
    <location>
        <begin position="51"/>
        <end position="60"/>
    </location>
</feature>
<dbReference type="GeneID" id="104601104"/>
<sequence>METDPPSSENLDQVSGTSSDEQGQSHQARSYGCTFCKRGFSNAQALGGHMNIHRKDRAKLKQPSSSSSSQLSLDISQKNPSHPAAVSTEYELPELESRDDRKSSLNWACVVGSREDVEREEIRVGELRQLSLFVEMPSGSSGDRRSGSCGAGHEERRMQSTYCSAEEGLDLELRLGPEPQDTSTPGTREFF</sequence>
<evidence type="ECO:0000256" key="5">
    <source>
        <dbReference type="ARBA" id="ARBA00023015"/>
    </source>
</evidence>
<gene>
    <name evidence="10" type="primary">LOC104601104</name>
</gene>
<dbReference type="Gene3D" id="3.30.160.60">
    <property type="entry name" value="Classic Zinc Finger"/>
    <property type="match status" value="1"/>
</dbReference>
<dbReference type="eggNOG" id="ENOG502S768">
    <property type="taxonomic scope" value="Eukaryota"/>
</dbReference>
<dbReference type="PANTHER" id="PTHR45801">
    <property type="entry name" value="OS07G0101800 PROTEIN"/>
    <property type="match status" value="1"/>
</dbReference>
<feature type="region of interest" description="Disordered" evidence="8">
    <location>
        <begin position="135"/>
        <end position="191"/>
    </location>
</feature>
<dbReference type="AlphaFoldDB" id="A0A1U8A7P4"/>
<keyword evidence="5" id="KW-0805">Transcription regulation</keyword>
<dbReference type="PROSITE" id="PS50157">
    <property type="entry name" value="ZINC_FINGER_C2H2_2"/>
    <property type="match status" value="1"/>
</dbReference>
<evidence type="ECO:0000313" key="9">
    <source>
        <dbReference type="Proteomes" id="UP000189703"/>
    </source>
</evidence>
<organism evidence="9 10">
    <name type="scientific">Nelumbo nucifera</name>
    <name type="common">Sacred lotus</name>
    <dbReference type="NCBI Taxonomy" id="4432"/>
    <lineage>
        <taxon>Eukaryota</taxon>
        <taxon>Viridiplantae</taxon>
        <taxon>Streptophyta</taxon>
        <taxon>Embryophyta</taxon>
        <taxon>Tracheophyta</taxon>
        <taxon>Spermatophyta</taxon>
        <taxon>Magnoliopsida</taxon>
        <taxon>Proteales</taxon>
        <taxon>Nelumbonaceae</taxon>
        <taxon>Nelumbo</taxon>
    </lineage>
</organism>
<dbReference type="GO" id="GO:0008270">
    <property type="term" value="F:zinc ion binding"/>
    <property type="evidence" value="ECO:0007669"/>
    <property type="project" value="UniProtKB-KW"/>
</dbReference>
<evidence type="ECO:0000256" key="4">
    <source>
        <dbReference type="ARBA" id="ARBA00022833"/>
    </source>
</evidence>
<dbReference type="InterPro" id="IPR013087">
    <property type="entry name" value="Znf_C2H2_type"/>
</dbReference>
<feature type="region of interest" description="Disordered" evidence="8">
    <location>
        <begin position="48"/>
        <end position="102"/>
    </location>
</feature>
<evidence type="ECO:0000256" key="2">
    <source>
        <dbReference type="ARBA" id="ARBA00022723"/>
    </source>
</evidence>
<evidence type="ECO:0000256" key="3">
    <source>
        <dbReference type="ARBA" id="ARBA00022771"/>
    </source>
</evidence>
<evidence type="ECO:0000256" key="8">
    <source>
        <dbReference type="SAM" id="MobiDB-lite"/>
    </source>
</evidence>
<proteinExistence type="predicted"/>
<feature type="region of interest" description="Disordered" evidence="8">
    <location>
        <begin position="1"/>
        <end position="28"/>
    </location>
</feature>
<evidence type="ECO:0000256" key="7">
    <source>
        <dbReference type="ARBA" id="ARBA00023242"/>
    </source>
</evidence>
<evidence type="ECO:0000256" key="1">
    <source>
        <dbReference type="ARBA" id="ARBA00004123"/>
    </source>
</evidence>
<comment type="subcellular location">
    <subcellularLocation>
        <location evidence="1">Nucleus</location>
    </subcellularLocation>
</comment>
<dbReference type="InterPro" id="IPR052426">
    <property type="entry name" value="Plant_dev_regulator"/>
</dbReference>
<reference evidence="10" key="1">
    <citation type="submission" date="2025-08" db="UniProtKB">
        <authorList>
            <consortium name="RefSeq"/>
        </authorList>
    </citation>
    <scope>IDENTIFICATION</scope>
</reference>